<dbReference type="RefSeq" id="WP_193124759.1">
    <property type="nucleotide sequence ID" value="NZ_JADBGI010000035.1"/>
</dbReference>
<accession>A0ABR9PE90</accession>
<evidence type="ECO:0000256" key="3">
    <source>
        <dbReference type="SAM" id="MobiDB-lite"/>
    </source>
</evidence>
<name>A0ABR9PE90_9ACTN</name>
<evidence type="ECO:0000256" key="1">
    <source>
        <dbReference type="ARBA" id="ARBA00023118"/>
    </source>
</evidence>
<keyword evidence="1" id="KW-0051">Antiviral defense</keyword>
<evidence type="ECO:0000259" key="4">
    <source>
        <dbReference type="Pfam" id="PF03787"/>
    </source>
</evidence>
<comment type="caution">
    <text evidence="5">The sequence shown here is derived from an EMBL/GenBank/DDBJ whole genome shotgun (WGS) entry which is preliminary data.</text>
</comment>
<dbReference type="Pfam" id="PF03787">
    <property type="entry name" value="RAMPs"/>
    <property type="match status" value="1"/>
</dbReference>
<dbReference type="InterPro" id="IPR005537">
    <property type="entry name" value="RAMP_III_fam"/>
</dbReference>
<dbReference type="InterPro" id="IPR007522">
    <property type="entry name" value="CRISPR-assoc_prot_TM1795"/>
</dbReference>
<gene>
    <name evidence="5" type="primary">cmr1</name>
    <name evidence="5" type="ORF">IDM40_26230</name>
</gene>
<evidence type="ECO:0000313" key="6">
    <source>
        <dbReference type="Proteomes" id="UP000806528"/>
    </source>
</evidence>
<evidence type="ECO:0000256" key="2">
    <source>
        <dbReference type="ARBA" id="ARBA00093789"/>
    </source>
</evidence>
<feature type="domain" description="CRISPR type III-associated protein" evidence="4">
    <location>
        <begin position="7"/>
        <end position="189"/>
    </location>
</feature>
<dbReference type="NCBIfam" id="TIGR01894">
    <property type="entry name" value="cas_TM1795_cmr1"/>
    <property type="match status" value="1"/>
</dbReference>
<proteinExistence type="predicted"/>
<reference evidence="5 6" key="1">
    <citation type="submission" date="2020-09" db="EMBL/GenBank/DDBJ databases">
        <title>Diversity and distribution of actinomycetes associated with coral in the coast of Hainan.</title>
        <authorList>
            <person name="Li F."/>
        </authorList>
    </citation>
    <scope>NUCLEOTIDE SEQUENCE [LARGE SCALE GENOMIC DNA]</scope>
    <source>
        <strain evidence="5 6">HNM0947</strain>
    </source>
</reference>
<feature type="region of interest" description="Disordered" evidence="3">
    <location>
        <begin position="70"/>
        <end position="108"/>
    </location>
</feature>
<dbReference type="Proteomes" id="UP000806528">
    <property type="component" value="Unassembled WGS sequence"/>
</dbReference>
<comment type="subunit">
    <text evidence="2">Part of the Csm effector complex that includes Cas10, Csm2, Csm3, Csm4 and Csm5.</text>
</comment>
<evidence type="ECO:0000313" key="5">
    <source>
        <dbReference type="EMBL" id="MBE3002171.1"/>
    </source>
</evidence>
<organism evidence="5 6">
    <name type="scientific">Nocardiopsis coralli</name>
    <dbReference type="NCBI Taxonomy" id="2772213"/>
    <lineage>
        <taxon>Bacteria</taxon>
        <taxon>Bacillati</taxon>
        <taxon>Actinomycetota</taxon>
        <taxon>Actinomycetes</taxon>
        <taxon>Streptosporangiales</taxon>
        <taxon>Nocardiopsidaceae</taxon>
        <taxon>Nocardiopsis</taxon>
    </lineage>
</organism>
<protein>
    <submittedName>
        <fullName evidence="5">Type III-B CRISPR module RAMP protein Cmr1</fullName>
    </submittedName>
</protein>
<keyword evidence="6" id="KW-1185">Reference proteome</keyword>
<sequence>MWHTLELRVETPVFNSAGTEGVPHLHTPPEIRVPSLRGGMRFWLRAMAAMYVGDDPRRLRKVEDLVFGTTARTESSDERLSSPVRMRIAEGPSSSSSGHRKQPHDTFPQETHQRMWLAYMLGPGLAKKGNLPKGTFIPPGVTYTLRIARNGSNNEDTDRAYQCALGALWLLLAYGGVGARTRRGFGRLSITDRGESLPDGWSSTMDTPSLDFFEGLDHLERSGPAEDCQPALRAICAKVMGCSPEQLSRDVWPDGAITPFPVMGAGHTVAGISSERFTKWHEALSSAGRELRFFRAERNREHTAGRIARKENGTYLPPEIKTQGWTDIIGGEVQGETRMLRAALGLPLVYKGGQEVRVTRGRGDNEQQLRRASPLRMFPVGNDQRGWRLFSFGFRSALLPTDADVKIFGGRADGRKLDVRAEDAHNLTDQWIETLSKGETFVRGTTQDDRDRP</sequence>
<dbReference type="EMBL" id="JADBGI010000035">
    <property type="protein sequence ID" value="MBE3002171.1"/>
    <property type="molecule type" value="Genomic_DNA"/>
</dbReference>